<dbReference type="InterPro" id="IPR012132">
    <property type="entry name" value="GMC_OxRdtase"/>
</dbReference>
<dbReference type="EMBL" id="ML769486">
    <property type="protein sequence ID" value="KAE9398196.1"/>
    <property type="molecule type" value="Genomic_DNA"/>
</dbReference>
<dbReference type="SUPFAM" id="SSF51905">
    <property type="entry name" value="FAD/NAD(P)-binding domain"/>
    <property type="match status" value="1"/>
</dbReference>
<evidence type="ECO:0000256" key="3">
    <source>
        <dbReference type="PIRSR" id="PIRSR000137-2"/>
    </source>
</evidence>
<feature type="domain" description="Glucose-methanol-choline oxidoreductase N-terminal" evidence="5">
    <location>
        <begin position="86"/>
        <end position="109"/>
    </location>
</feature>
<dbReference type="PIRSF" id="PIRSF000137">
    <property type="entry name" value="Alcohol_oxidase"/>
    <property type="match status" value="1"/>
</dbReference>
<name>A0A6A4HJC3_9AGAR</name>
<dbReference type="SUPFAM" id="SSF54373">
    <property type="entry name" value="FAD-linked reductases, C-terminal domain"/>
    <property type="match status" value="1"/>
</dbReference>
<feature type="binding site" evidence="3">
    <location>
        <position position="235"/>
    </location>
    <ligand>
        <name>FAD</name>
        <dbReference type="ChEBI" id="CHEBI:57692"/>
    </ligand>
</feature>
<evidence type="ECO:0000256" key="4">
    <source>
        <dbReference type="RuleBase" id="RU003968"/>
    </source>
</evidence>
<evidence type="ECO:0000256" key="1">
    <source>
        <dbReference type="ARBA" id="ARBA00001974"/>
    </source>
</evidence>
<feature type="domain" description="Glucose-methanol-choline oxidoreductase N-terminal" evidence="6">
    <location>
        <begin position="279"/>
        <end position="293"/>
    </location>
</feature>
<dbReference type="Proteomes" id="UP000799118">
    <property type="component" value="Unassembled WGS sequence"/>
</dbReference>
<keyword evidence="3 4" id="KW-0274">FAD</keyword>
<reference evidence="7" key="1">
    <citation type="journal article" date="2019" name="Environ. Microbiol.">
        <title>Fungal ecological strategies reflected in gene transcription - a case study of two litter decomposers.</title>
        <authorList>
            <person name="Barbi F."/>
            <person name="Kohler A."/>
            <person name="Barry K."/>
            <person name="Baskaran P."/>
            <person name="Daum C."/>
            <person name="Fauchery L."/>
            <person name="Ihrmark K."/>
            <person name="Kuo A."/>
            <person name="LaButti K."/>
            <person name="Lipzen A."/>
            <person name="Morin E."/>
            <person name="Grigoriev I.V."/>
            <person name="Henrissat B."/>
            <person name="Lindahl B."/>
            <person name="Martin F."/>
        </authorList>
    </citation>
    <scope>NUCLEOTIDE SEQUENCE</scope>
    <source>
        <strain evidence="7">JB14</strain>
    </source>
</reference>
<keyword evidence="4" id="KW-0285">Flavoprotein</keyword>
<dbReference type="OrthoDB" id="269227at2759"/>
<dbReference type="GO" id="GO:0016614">
    <property type="term" value="F:oxidoreductase activity, acting on CH-OH group of donors"/>
    <property type="evidence" value="ECO:0007669"/>
    <property type="project" value="InterPro"/>
</dbReference>
<dbReference type="PANTHER" id="PTHR11552:SF78">
    <property type="entry name" value="GLUCOSE-METHANOL-CHOLINE OXIDOREDUCTASE N-TERMINAL DOMAIN-CONTAINING PROTEIN"/>
    <property type="match status" value="1"/>
</dbReference>
<dbReference type="InterPro" id="IPR007867">
    <property type="entry name" value="GMC_OxRtase_C"/>
</dbReference>
<comment type="similarity">
    <text evidence="2 4">Belongs to the GMC oxidoreductase family.</text>
</comment>
<organism evidence="7 8">
    <name type="scientific">Gymnopus androsaceus JB14</name>
    <dbReference type="NCBI Taxonomy" id="1447944"/>
    <lineage>
        <taxon>Eukaryota</taxon>
        <taxon>Fungi</taxon>
        <taxon>Dikarya</taxon>
        <taxon>Basidiomycota</taxon>
        <taxon>Agaricomycotina</taxon>
        <taxon>Agaricomycetes</taxon>
        <taxon>Agaricomycetidae</taxon>
        <taxon>Agaricales</taxon>
        <taxon>Marasmiineae</taxon>
        <taxon>Omphalotaceae</taxon>
        <taxon>Gymnopus</taxon>
    </lineage>
</organism>
<dbReference type="PROSITE" id="PS00624">
    <property type="entry name" value="GMC_OXRED_2"/>
    <property type="match status" value="1"/>
</dbReference>
<evidence type="ECO:0000256" key="2">
    <source>
        <dbReference type="ARBA" id="ARBA00010790"/>
    </source>
</evidence>
<feature type="binding site" evidence="3">
    <location>
        <begin position="16"/>
        <end position="17"/>
    </location>
    <ligand>
        <name>FAD</name>
        <dbReference type="ChEBI" id="CHEBI:57692"/>
    </ligand>
</feature>
<proteinExistence type="inferred from homology"/>
<evidence type="ECO:0000259" key="5">
    <source>
        <dbReference type="PROSITE" id="PS00623"/>
    </source>
</evidence>
<dbReference type="Pfam" id="PF00732">
    <property type="entry name" value="GMC_oxred_N"/>
    <property type="match status" value="1"/>
</dbReference>
<dbReference type="Gene3D" id="3.50.50.60">
    <property type="entry name" value="FAD/NAD(P)-binding domain"/>
    <property type="match status" value="2"/>
</dbReference>
<sequence>MLLLKSYDVVFAGGGTTACIVAGRLAQADPSLKILIIEAGSHTQELHDHVQPGRYLSNLGQGRTFSHHNSVPSEALGGRSIHAPTGCCLGGGSSVNFMAYTRANASDYDDWEKTGNPGWGSRDLIPLARKVETYQVASGDPAVHGFTGPIKISHGGHDTNIGREFLEVAAQYNQDRQTVTSSAMDANDFHTVDVYAPWHKYIDSHSGKRSDTAHFIYSLNAESKRNVNILTNRRVVKVLFENNRAVGVEHAAHSDFDVAETKIPAQAAYASRLVVLSSGAFGSPAILERSGIGSADHLAKAHVDQLLNLPGVGENYNDHILCTTPYLSSEDSDCLDGIFSGHEEVIEPYLMEWTEKGTGLLAHNSIDSAVKLRPTSKELEELGPSFKQLWQEFYAGAPDKPVAMMIFAAANLSLTPSPPGSKTFSVTICTMYSRAIGYTHITSGTNPWAPLRFNPRFLEDPIDIAILRWCYKRGRELARRIRSFQRGNPAGNPKFLPTATTSSDAKLDASAASVVPSAPGPVNIDAPDIAYSAEDDKAIDNHHRAKGENTLLLLGTCAMKPRAAGGVVDPRLNVYGVDNLKVADLSIVPLNVSAATYNTALIVGEKAFLIIAEDLGISTSADSIVPRFLVSSN</sequence>
<accession>A0A6A4HJC3</accession>
<dbReference type="PANTHER" id="PTHR11552">
    <property type="entry name" value="GLUCOSE-METHANOL-CHOLINE GMC OXIDOREDUCTASE"/>
    <property type="match status" value="1"/>
</dbReference>
<dbReference type="Gene3D" id="3.30.560.10">
    <property type="entry name" value="Glucose Oxidase, domain 3"/>
    <property type="match status" value="2"/>
</dbReference>
<dbReference type="AlphaFoldDB" id="A0A6A4HJC3"/>
<dbReference type="PROSITE" id="PS51257">
    <property type="entry name" value="PROKAR_LIPOPROTEIN"/>
    <property type="match status" value="1"/>
</dbReference>
<protein>
    <submittedName>
        <fullName evidence="7">Alcohol oxidase</fullName>
    </submittedName>
</protein>
<dbReference type="InterPro" id="IPR000172">
    <property type="entry name" value="GMC_OxRdtase_N"/>
</dbReference>
<dbReference type="PROSITE" id="PS00623">
    <property type="entry name" value="GMC_OXRED_1"/>
    <property type="match status" value="1"/>
</dbReference>
<dbReference type="GO" id="GO:0050660">
    <property type="term" value="F:flavin adenine dinucleotide binding"/>
    <property type="evidence" value="ECO:0007669"/>
    <property type="project" value="InterPro"/>
</dbReference>
<keyword evidence="8" id="KW-1185">Reference proteome</keyword>
<dbReference type="Pfam" id="PF05199">
    <property type="entry name" value="GMC_oxred_C"/>
    <property type="match status" value="1"/>
</dbReference>
<evidence type="ECO:0000259" key="6">
    <source>
        <dbReference type="PROSITE" id="PS00624"/>
    </source>
</evidence>
<gene>
    <name evidence="7" type="ORF">BT96DRAFT_822319</name>
</gene>
<evidence type="ECO:0000313" key="7">
    <source>
        <dbReference type="EMBL" id="KAE9398196.1"/>
    </source>
</evidence>
<comment type="cofactor">
    <cofactor evidence="1 3">
        <name>FAD</name>
        <dbReference type="ChEBI" id="CHEBI:57692"/>
    </cofactor>
</comment>
<evidence type="ECO:0000313" key="8">
    <source>
        <dbReference type="Proteomes" id="UP000799118"/>
    </source>
</evidence>
<dbReference type="InterPro" id="IPR036188">
    <property type="entry name" value="FAD/NAD-bd_sf"/>
</dbReference>